<keyword evidence="10" id="KW-1185">Reference proteome</keyword>
<sequence length="347" mass="38505">MSDSSKDSVLALGGALMGLSMITVGLRFWTRKHQQIPLMADDWTALLAMLAYIGACITVFVMVHNKVLGYSTYDFTPEQLSAMARTDLESEIVLGVFTTTTLACVKLSALFFYRRVFCYNTGEKRTVFSTLTWITIAIVVVWLVVFQFLTGFQCGTHFSALWDGTYLQYCTISIPFLYGIAISDVLLDIWILLLPIPGITRLNTSWARKLSIIGVFLIALIGLDYLYTDPERLVTQSFFYTMLESGIALIAVNLPSLRVFPISLKTREILRSVRSLIELSFIRGSSTNVAGSDPEAPRSATGVSTKKEGKAASVSTRPSASSHGQHQDFASSHQQQQEQFPVSRDMV</sequence>
<feature type="transmembrane region" description="Helical" evidence="7">
    <location>
        <begin position="238"/>
        <end position="257"/>
    </location>
</feature>
<evidence type="ECO:0000256" key="1">
    <source>
        <dbReference type="ARBA" id="ARBA00004141"/>
    </source>
</evidence>
<keyword evidence="3 7" id="KW-1133">Transmembrane helix</keyword>
<comment type="subcellular location">
    <subcellularLocation>
        <location evidence="1">Membrane</location>
        <topology evidence="1">Multi-pass membrane protein</topology>
    </subcellularLocation>
</comment>
<dbReference type="PANTHER" id="PTHR33048:SF157">
    <property type="entry name" value="INTEGRAL MEMBRANE PROTEIN"/>
    <property type="match status" value="1"/>
</dbReference>
<evidence type="ECO:0000256" key="5">
    <source>
        <dbReference type="ARBA" id="ARBA00038359"/>
    </source>
</evidence>
<dbReference type="PANTHER" id="PTHR33048">
    <property type="entry name" value="PTH11-LIKE INTEGRAL MEMBRANE PROTEIN (AFU_ORTHOLOGUE AFUA_5G11245)"/>
    <property type="match status" value="1"/>
</dbReference>
<keyword evidence="4 7" id="KW-0472">Membrane</keyword>
<dbReference type="GO" id="GO:0016020">
    <property type="term" value="C:membrane"/>
    <property type="evidence" value="ECO:0007669"/>
    <property type="project" value="UniProtKB-SubCell"/>
</dbReference>
<evidence type="ECO:0000256" key="6">
    <source>
        <dbReference type="SAM" id="MobiDB-lite"/>
    </source>
</evidence>
<reference evidence="9" key="1">
    <citation type="submission" date="2023-06" db="EMBL/GenBank/DDBJ databases">
        <title>Genome-scale phylogeny and comparative genomics of the fungal order Sordariales.</title>
        <authorList>
            <consortium name="Lawrence Berkeley National Laboratory"/>
            <person name="Hensen N."/>
            <person name="Bonometti L."/>
            <person name="Westerberg I."/>
            <person name="Brannstrom I.O."/>
            <person name="Guillou S."/>
            <person name="Cros-Aarteil S."/>
            <person name="Calhoun S."/>
            <person name="Haridas S."/>
            <person name="Kuo A."/>
            <person name="Mondo S."/>
            <person name="Pangilinan J."/>
            <person name="Riley R."/>
            <person name="LaButti K."/>
            <person name="Andreopoulos B."/>
            <person name="Lipzen A."/>
            <person name="Chen C."/>
            <person name="Yanf M."/>
            <person name="Daum C."/>
            <person name="Ng V."/>
            <person name="Clum A."/>
            <person name="Steindorff A."/>
            <person name="Ohm R."/>
            <person name="Martin F."/>
            <person name="Silar P."/>
            <person name="Natvig D."/>
            <person name="Lalanne C."/>
            <person name="Gautier V."/>
            <person name="Ament-velasquez S.L."/>
            <person name="Kruys A."/>
            <person name="Hutchinson M.I."/>
            <person name="Powell A.J."/>
            <person name="Barry K."/>
            <person name="Miller A.N."/>
            <person name="Grigoriev I.V."/>
            <person name="Debuchy R."/>
            <person name="Gladieux P."/>
            <person name="Thoren M.H."/>
            <person name="Johannesson H."/>
        </authorList>
    </citation>
    <scope>NUCLEOTIDE SEQUENCE</scope>
    <source>
        <strain evidence="9">SMH3391-2</strain>
    </source>
</reference>
<evidence type="ECO:0000313" key="9">
    <source>
        <dbReference type="EMBL" id="KAK0618066.1"/>
    </source>
</evidence>
<evidence type="ECO:0000259" key="8">
    <source>
        <dbReference type="Pfam" id="PF20684"/>
    </source>
</evidence>
<comment type="caution">
    <text evidence="9">The sequence shown here is derived from an EMBL/GenBank/DDBJ whole genome shotgun (WGS) entry which is preliminary data.</text>
</comment>
<dbReference type="InterPro" id="IPR049326">
    <property type="entry name" value="Rhodopsin_dom_fungi"/>
</dbReference>
<dbReference type="AlphaFoldDB" id="A0AA40BY24"/>
<evidence type="ECO:0000256" key="7">
    <source>
        <dbReference type="SAM" id="Phobius"/>
    </source>
</evidence>
<protein>
    <recommendedName>
        <fullName evidence="8">Rhodopsin domain-containing protein</fullName>
    </recommendedName>
</protein>
<evidence type="ECO:0000313" key="10">
    <source>
        <dbReference type="Proteomes" id="UP001174934"/>
    </source>
</evidence>
<dbReference type="Proteomes" id="UP001174934">
    <property type="component" value="Unassembled WGS sequence"/>
</dbReference>
<dbReference type="Pfam" id="PF20684">
    <property type="entry name" value="Fung_rhodopsin"/>
    <property type="match status" value="1"/>
</dbReference>
<accession>A0AA40BY24</accession>
<evidence type="ECO:0000256" key="3">
    <source>
        <dbReference type="ARBA" id="ARBA00022989"/>
    </source>
</evidence>
<feature type="domain" description="Rhodopsin" evidence="8">
    <location>
        <begin position="26"/>
        <end position="259"/>
    </location>
</feature>
<feature type="transmembrane region" description="Helical" evidence="7">
    <location>
        <begin position="12"/>
        <end position="30"/>
    </location>
</feature>
<feature type="transmembrane region" description="Helical" evidence="7">
    <location>
        <begin position="125"/>
        <end position="146"/>
    </location>
</feature>
<feature type="transmembrane region" description="Helical" evidence="7">
    <location>
        <begin position="42"/>
        <end position="63"/>
    </location>
</feature>
<dbReference type="EMBL" id="JAULSR010000005">
    <property type="protein sequence ID" value="KAK0618066.1"/>
    <property type="molecule type" value="Genomic_DNA"/>
</dbReference>
<dbReference type="InterPro" id="IPR052337">
    <property type="entry name" value="SAT4-like"/>
</dbReference>
<proteinExistence type="inferred from homology"/>
<feature type="transmembrane region" description="Helical" evidence="7">
    <location>
        <begin position="92"/>
        <end position="113"/>
    </location>
</feature>
<organism evidence="9 10">
    <name type="scientific">Bombardia bombarda</name>
    <dbReference type="NCBI Taxonomy" id="252184"/>
    <lineage>
        <taxon>Eukaryota</taxon>
        <taxon>Fungi</taxon>
        <taxon>Dikarya</taxon>
        <taxon>Ascomycota</taxon>
        <taxon>Pezizomycotina</taxon>
        <taxon>Sordariomycetes</taxon>
        <taxon>Sordariomycetidae</taxon>
        <taxon>Sordariales</taxon>
        <taxon>Lasiosphaeriaceae</taxon>
        <taxon>Bombardia</taxon>
    </lineage>
</organism>
<gene>
    <name evidence="9" type="ORF">B0T17DRAFT_601028</name>
</gene>
<feature type="compositionally biased region" description="Polar residues" evidence="6">
    <location>
        <begin position="313"/>
        <end position="340"/>
    </location>
</feature>
<evidence type="ECO:0000256" key="4">
    <source>
        <dbReference type="ARBA" id="ARBA00023136"/>
    </source>
</evidence>
<name>A0AA40BY24_9PEZI</name>
<feature type="region of interest" description="Disordered" evidence="6">
    <location>
        <begin position="286"/>
        <end position="347"/>
    </location>
</feature>
<keyword evidence="2 7" id="KW-0812">Transmembrane</keyword>
<feature type="transmembrane region" description="Helical" evidence="7">
    <location>
        <begin position="206"/>
        <end position="226"/>
    </location>
</feature>
<evidence type="ECO:0000256" key="2">
    <source>
        <dbReference type="ARBA" id="ARBA00022692"/>
    </source>
</evidence>
<comment type="similarity">
    <text evidence="5">Belongs to the SAT4 family.</text>
</comment>
<feature type="transmembrane region" description="Helical" evidence="7">
    <location>
        <begin position="166"/>
        <end position="194"/>
    </location>
</feature>